<keyword evidence="2" id="KW-1133">Transmembrane helix</keyword>
<keyword evidence="2" id="KW-0472">Membrane</keyword>
<proteinExistence type="predicted"/>
<keyword evidence="3" id="KW-0732">Signal</keyword>
<dbReference type="AlphaFoldDB" id="A0A9K3KGP2"/>
<gene>
    <name evidence="4" type="ORF">IV203_021344</name>
</gene>
<dbReference type="InterPro" id="IPR002347">
    <property type="entry name" value="SDR_fam"/>
</dbReference>
<feature type="compositionally biased region" description="Low complexity" evidence="1">
    <location>
        <begin position="74"/>
        <end position="89"/>
    </location>
</feature>
<keyword evidence="2" id="KW-0812">Transmembrane</keyword>
<accession>A0A9K3KGP2</accession>
<dbReference type="InterPro" id="IPR020904">
    <property type="entry name" value="Sc_DH/Rdtase_CS"/>
</dbReference>
<dbReference type="Proteomes" id="UP000693970">
    <property type="component" value="Unassembled WGS sequence"/>
</dbReference>
<dbReference type="Pfam" id="PF13561">
    <property type="entry name" value="adh_short_C2"/>
    <property type="match status" value="1"/>
</dbReference>
<dbReference type="PANTHER" id="PTHR44147:SF2">
    <property type="entry name" value="DEHYDROGENASE_REDUCTASE SDR FAMILY MEMBER 1"/>
    <property type="match status" value="1"/>
</dbReference>
<protein>
    <submittedName>
        <fullName evidence="4">Dehydrogenase</fullName>
    </submittedName>
</protein>
<keyword evidence="5" id="KW-1185">Reference proteome</keyword>
<reference evidence="4" key="2">
    <citation type="submission" date="2021-04" db="EMBL/GenBank/DDBJ databases">
        <authorList>
            <person name="Podell S."/>
        </authorList>
    </citation>
    <scope>NUCLEOTIDE SEQUENCE</scope>
    <source>
        <strain evidence="4">Hildebrandi</strain>
    </source>
</reference>
<name>A0A9K3KGP2_9STRA</name>
<dbReference type="EMBL" id="JAGRRH010000024">
    <property type="protein sequence ID" value="KAG7343399.1"/>
    <property type="molecule type" value="Genomic_DNA"/>
</dbReference>
<feature type="signal peptide" evidence="3">
    <location>
        <begin position="1"/>
        <end position="16"/>
    </location>
</feature>
<feature type="transmembrane region" description="Helical" evidence="2">
    <location>
        <begin position="12"/>
        <end position="33"/>
    </location>
</feature>
<dbReference type="OrthoDB" id="1933717at2759"/>
<evidence type="ECO:0000256" key="1">
    <source>
        <dbReference type="SAM" id="MobiDB-lite"/>
    </source>
</evidence>
<evidence type="ECO:0000313" key="4">
    <source>
        <dbReference type="EMBL" id="KAG7343399.1"/>
    </source>
</evidence>
<feature type="region of interest" description="Disordered" evidence="1">
    <location>
        <begin position="66"/>
        <end position="90"/>
    </location>
</feature>
<dbReference type="PROSITE" id="PS00061">
    <property type="entry name" value="ADH_SHORT"/>
    <property type="match status" value="1"/>
</dbReference>
<evidence type="ECO:0000256" key="2">
    <source>
        <dbReference type="SAM" id="Phobius"/>
    </source>
</evidence>
<dbReference type="PANTHER" id="PTHR44147">
    <property type="entry name" value="DEHYDROGENASE/REDUCTASE SDR FAMILY MEMBER 1"/>
    <property type="match status" value="1"/>
</dbReference>
<reference evidence="4" key="1">
    <citation type="journal article" date="2021" name="Sci. Rep.">
        <title>Diploid genomic architecture of Nitzschia inconspicua, an elite biomass production diatom.</title>
        <authorList>
            <person name="Oliver A."/>
            <person name="Podell S."/>
            <person name="Pinowska A."/>
            <person name="Traller J.C."/>
            <person name="Smith S.R."/>
            <person name="McClure R."/>
            <person name="Beliaev A."/>
            <person name="Bohutskyi P."/>
            <person name="Hill E.A."/>
            <person name="Rabines A."/>
            <person name="Zheng H."/>
            <person name="Allen L.Z."/>
            <person name="Kuo A."/>
            <person name="Grigoriev I.V."/>
            <person name="Allen A.E."/>
            <person name="Hazlebeck D."/>
            <person name="Allen E.E."/>
        </authorList>
    </citation>
    <scope>NUCLEOTIDE SEQUENCE</scope>
    <source>
        <strain evidence="4">Hildebrandi</strain>
    </source>
</reference>
<evidence type="ECO:0000256" key="3">
    <source>
        <dbReference type="SAM" id="SignalP"/>
    </source>
</evidence>
<feature type="chain" id="PRO_5039887485" evidence="3">
    <location>
        <begin position="17"/>
        <end position="451"/>
    </location>
</feature>
<organism evidence="4 5">
    <name type="scientific">Nitzschia inconspicua</name>
    <dbReference type="NCBI Taxonomy" id="303405"/>
    <lineage>
        <taxon>Eukaryota</taxon>
        <taxon>Sar</taxon>
        <taxon>Stramenopiles</taxon>
        <taxon>Ochrophyta</taxon>
        <taxon>Bacillariophyta</taxon>
        <taxon>Bacillariophyceae</taxon>
        <taxon>Bacillariophycidae</taxon>
        <taxon>Bacillariales</taxon>
        <taxon>Bacillariaceae</taxon>
        <taxon>Nitzschia</taxon>
    </lineage>
</organism>
<evidence type="ECO:0000313" key="5">
    <source>
        <dbReference type="Proteomes" id="UP000693970"/>
    </source>
</evidence>
<sequence length="451" mass="48933">MTILTLHGCLVHYFLALLMPMAVVIDHAGIYAFQPQQFNIARHRPKNAVVVKQSAVSLARSTTPTVPTRIQLQSSTSSSSSSFSANTTTDPTKPLKGCICLVTGASRGIGKGIALELGTAGAVVYITGTSSSDSTMTPPSSKENAAATALYSTSEETGGPGTIEETARLVTEAGGVGIPVYCNHANDDQVQALMDKIQRDHGRLDILVNNAFRIPPGAPKSLFKPFWEQGAECWDTVHTVGLRSHFVATCMAMPLLQRAQQTPNNNNNNNNNMARPLIVMISSFGGLTYTFNTPYGVAKAAVDRMAKDMAVELGDSMCVVSLWPGLVMTERTKQTQETGDWDEYVQLPLIDGLVESPQFTGQAIVALAVDKDNSKRTGKYHVVAELAEEYDFDDVVTGFRPPSIRSLRFLAPTYGMTEEQRKNISINSIPNWKLPFWVMAMGQPPKKANQS</sequence>
<comment type="caution">
    <text evidence="4">The sequence shown here is derived from an EMBL/GenBank/DDBJ whole genome shotgun (WGS) entry which is preliminary data.</text>
</comment>